<keyword evidence="15" id="KW-1185">Reference proteome</keyword>
<comment type="subcellular location">
    <subcellularLocation>
        <location evidence="1">Cell membrane</location>
        <topology evidence="1">Multi-pass membrane protein</topology>
    </subcellularLocation>
</comment>
<evidence type="ECO:0000256" key="3">
    <source>
        <dbReference type="ARBA" id="ARBA00022448"/>
    </source>
</evidence>
<evidence type="ECO:0000256" key="5">
    <source>
        <dbReference type="ARBA" id="ARBA00022475"/>
    </source>
</evidence>
<dbReference type="Proteomes" id="UP000664144">
    <property type="component" value="Unassembled WGS sequence"/>
</dbReference>
<feature type="transmembrane region" description="Helical" evidence="12">
    <location>
        <begin position="131"/>
        <end position="156"/>
    </location>
</feature>
<dbReference type="Gene3D" id="1.20.1530.20">
    <property type="match status" value="1"/>
</dbReference>
<keyword evidence="10 12" id="KW-0472">Membrane</keyword>
<organism evidence="14 15">
    <name type="scientific">Hymenobacter telluris</name>
    <dbReference type="NCBI Taxonomy" id="2816474"/>
    <lineage>
        <taxon>Bacteria</taxon>
        <taxon>Pseudomonadati</taxon>
        <taxon>Bacteroidota</taxon>
        <taxon>Cytophagia</taxon>
        <taxon>Cytophagales</taxon>
        <taxon>Hymenobacteraceae</taxon>
        <taxon>Hymenobacter</taxon>
    </lineage>
</organism>
<evidence type="ECO:0000256" key="7">
    <source>
        <dbReference type="ARBA" id="ARBA00022989"/>
    </source>
</evidence>
<evidence type="ECO:0000256" key="1">
    <source>
        <dbReference type="ARBA" id="ARBA00004651"/>
    </source>
</evidence>
<feature type="transmembrane region" description="Helical" evidence="12">
    <location>
        <begin position="31"/>
        <end position="50"/>
    </location>
</feature>
<dbReference type="PANTHER" id="PTHR10110:SF195">
    <property type="entry name" value="NA(+)_H(+) ANTIPORTER NHAS2"/>
    <property type="match status" value="1"/>
</dbReference>
<feature type="transmembrane region" description="Helical" evidence="12">
    <location>
        <begin position="234"/>
        <end position="251"/>
    </location>
</feature>
<dbReference type="GO" id="GO:0051453">
    <property type="term" value="P:regulation of intracellular pH"/>
    <property type="evidence" value="ECO:0007669"/>
    <property type="project" value="TreeGrafter"/>
</dbReference>
<dbReference type="EMBL" id="JAFLQZ010000002">
    <property type="protein sequence ID" value="MBO0357052.1"/>
    <property type="molecule type" value="Genomic_DNA"/>
</dbReference>
<proteinExistence type="inferred from homology"/>
<evidence type="ECO:0000259" key="13">
    <source>
        <dbReference type="Pfam" id="PF00999"/>
    </source>
</evidence>
<reference evidence="14" key="1">
    <citation type="submission" date="2021-03" db="EMBL/GenBank/DDBJ databases">
        <authorList>
            <person name="Kim M.K."/>
        </authorList>
    </citation>
    <scope>NUCLEOTIDE SEQUENCE</scope>
    <source>
        <strain evidence="14">BT186</strain>
    </source>
</reference>
<dbReference type="InterPro" id="IPR038770">
    <property type="entry name" value="Na+/solute_symporter_sf"/>
</dbReference>
<keyword evidence="9" id="KW-0406">Ion transport</keyword>
<dbReference type="GO" id="GO:0005886">
    <property type="term" value="C:plasma membrane"/>
    <property type="evidence" value="ECO:0007669"/>
    <property type="project" value="UniProtKB-SubCell"/>
</dbReference>
<dbReference type="PANTHER" id="PTHR10110">
    <property type="entry name" value="SODIUM/HYDROGEN EXCHANGER"/>
    <property type="match status" value="1"/>
</dbReference>
<keyword evidence="4" id="KW-0050">Antiport</keyword>
<evidence type="ECO:0000256" key="4">
    <source>
        <dbReference type="ARBA" id="ARBA00022449"/>
    </source>
</evidence>
<feature type="transmembrane region" description="Helical" evidence="12">
    <location>
        <begin position="361"/>
        <end position="378"/>
    </location>
</feature>
<sequence>MDLFTLITLLIVVAALFAYLNTRLLKLPDAIGIMVVSLGFSLALLGTHWVYPDLFGAVRRTVVGIEFDRVLFEVMLSLLLFAGAFHTDAAQLRVERRSVVLFSVVGVLLSTALIGGGLFGLSRWLEPATPLPLPLCLLFGALISPTDPIAVLGILARFKLPENVKLNIVGESLFNDGVGVVVFASLYELVLEGPENFSAGHVAWLFVQEAGGGILFGLVLGYGLYRLLRSINHYQTEVLLTLAGVLGGYLVAQQLHISGPLAMVVAGLFVGDRARQDAMSAQTEEYVDKFWELLDGILNAVLFVLIGVELLVVQFHSSYWLLCGVAIVLVLAARFVAIWLPYRLTRRWLTLDHKAPLMMTWGGLRGGISVALALSIGSNVPHKSLIVAITYAVVVFSVIVQGLTLEKLIRRLYPEDATTDPPVPASH</sequence>
<feature type="transmembrane region" description="Helical" evidence="12">
    <location>
        <begin position="6"/>
        <end position="24"/>
    </location>
</feature>
<feature type="transmembrane region" description="Helical" evidence="12">
    <location>
        <begin position="319"/>
        <end position="340"/>
    </location>
</feature>
<feature type="transmembrane region" description="Helical" evidence="12">
    <location>
        <begin position="384"/>
        <end position="405"/>
    </location>
</feature>
<dbReference type="InterPro" id="IPR006153">
    <property type="entry name" value="Cation/H_exchanger_TM"/>
</dbReference>
<feature type="transmembrane region" description="Helical" evidence="12">
    <location>
        <begin position="70"/>
        <end position="87"/>
    </location>
</feature>
<dbReference type="GO" id="GO:0015385">
    <property type="term" value="F:sodium:proton antiporter activity"/>
    <property type="evidence" value="ECO:0007669"/>
    <property type="project" value="InterPro"/>
</dbReference>
<feature type="domain" description="Cation/H+ exchanger transmembrane" evidence="13">
    <location>
        <begin position="13"/>
        <end position="408"/>
    </location>
</feature>
<name>A0A939EV46_9BACT</name>
<feature type="transmembrane region" description="Helical" evidence="12">
    <location>
        <begin position="293"/>
        <end position="313"/>
    </location>
</feature>
<evidence type="ECO:0000256" key="8">
    <source>
        <dbReference type="ARBA" id="ARBA00023053"/>
    </source>
</evidence>
<dbReference type="GO" id="GO:0015386">
    <property type="term" value="F:potassium:proton antiporter activity"/>
    <property type="evidence" value="ECO:0007669"/>
    <property type="project" value="TreeGrafter"/>
</dbReference>
<feature type="transmembrane region" description="Helical" evidence="12">
    <location>
        <begin position="99"/>
        <end position="119"/>
    </location>
</feature>
<evidence type="ECO:0000256" key="2">
    <source>
        <dbReference type="ARBA" id="ARBA00007367"/>
    </source>
</evidence>
<evidence type="ECO:0000256" key="10">
    <source>
        <dbReference type="ARBA" id="ARBA00023136"/>
    </source>
</evidence>
<dbReference type="GO" id="GO:0098719">
    <property type="term" value="P:sodium ion import across plasma membrane"/>
    <property type="evidence" value="ECO:0007669"/>
    <property type="project" value="TreeGrafter"/>
</dbReference>
<feature type="transmembrane region" description="Helical" evidence="12">
    <location>
        <begin position="202"/>
        <end position="222"/>
    </location>
</feature>
<accession>A0A939EV46</accession>
<keyword evidence="8" id="KW-0915">Sodium</keyword>
<evidence type="ECO:0000256" key="12">
    <source>
        <dbReference type="SAM" id="Phobius"/>
    </source>
</evidence>
<protein>
    <submittedName>
        <fullName evidence="14">Sodium:proton antiporter</fullName>
    </submittedName>
</protein>
<keyword evidence="11" id="KW-0739">Sodium transport</keyword>
<keyword evidence="6 12" id="KW-0812">Transmembrane</keyword>
<feature type="transmembrane region" description="Helical" evidence="12">
    <location>
        <begin position="168"/>
        <end position="190"/>
    </location>
</feature>
<dbReference type="RefSeq" id="WP_206981346.1">
    <property type="nucleotide sequence ID" value="NZ_JAFLQZ010000002.1"/>
</dbReference>
<evidence type="ECO:0000256" key="9">
    <source>
        <dbReference type="ARBA" id="ARBA00023065"/>
    </source>
</evidence>
<dbReference type="AlphaFoldDB" id="A0A939EV46"/>
<comment type="caution">
    <text evidence="14">The sequence shown here is derived from an EMBL/GenBank/DDBJ whole genome shotgun (WGS) entry which is preliminary data.</text>
</comment>
<dbReference type="InterPro" id="IPR018422">
    <property type="entry name" value="Cation/H_exchanger_CPA1"/>
</dbReference>
<keyword evidence="7 12" id="KW-1133">Transmembrane helix</keyword>
<evidence type="ECO:0000313" key="14">
    <source>
        <dbReference type="EMBL" id="MBO0357052.1"/>
    </source>
</evidence>
<evidence type="ECO:0000313" key="15">
    <source>
        <dbReference type="Proteomes" id="UP000664144"/>
    </source>
</evidence>
<keyword evidence="5" id="KW-1003">Cell membrane</keyword>
<dbReference type="Pfam" id="PF00999">
    <property type="entry name" value="Na_H_Exchanger"/>
    <property type="match status" value="1"/>
</dbReference>
<comment type="similarity">
    <text evidence="2">Belongs to the monovalent cation:proton antiporter 1 (CPA1) transporter (TC 2.A.36) family.</text>
</comment>
<evidence type="ECO:0000256" key="11">
    <source>
        <dbReference type="ARBA" id="ARBA00023201"/>
    </source>
</evidence>
<keyword evidence="3" id="KW-0813">Transport</keyword>
<gene>
    <name evidence="14" type="ORF">J0X19_03765</name>
</gene>
<evidence type="ECO:0000256" key="6">
    <source>
        <dbReference type="ARBA" id="ARBA00022692"/>
    </source>
</evidence>